<dbReference type="Pfam" id="PF14607">
    <property type="entry name" value="GxDLY"/>
    <property type="match status" value="1"/>
</dbReference>
<organism evidence="3 4">
    <name type="scientific">Sphingobacterium bovistauri</name>
    <dbReference type="NCBI Taxonomy" id="2781959"/>
    <lineage>
        <taxon>Bacteria</taxon>
        <taxon>Pseudomonadati</taxon>
        <taxon>Bacteroidota</taxon>
        <taxon>Sphingobacteriia</taxon>
        <taxon>Sphingobacteriales</taxon>
        <taxon>Sphingobacteriaceae</taxon>
        <taxon>Sphingobacterium</taxon>
    </lineage>
</organism>
<dbReference type="InterPro" id="IPR013830">
    <property type="entry name" value="SGNH_hydro"/>
</dbReference>
<dbReference type="RefSeq" id="WP_225554155.1">
    <property type="nucleotide sequence ID" value="NZ_JADEYP010000024.1"/>
</dbReference>
<name>A0ABS7Z6Z0_9SPHI</name>
<reference evidence="3" key="1">
    <citation type="submission" date="2020-10" db="EMBL/GenBank/DDBJ databases">
        <authorList>
            <person name="Lu T."/>
            <person name="Wang Q."/>
            <person name="Han X."/>
        </authorList>
    </citation>
    <scope>NUCLEOTIDE SEQUENCE</scope>
    <source>
        <strain evidence="3">WQ 366</strain>
    </source>
</reference>
<dbReference type="InterPro" id="IPR032740">
    <property type="entry name" value="GxDLY"/>
</dbReference>
<keyword evidence="4" id="KW-1185">Reference proteome</keyword>
<gene>
    <name evidence="3" type="ORF">IPZ78_12290</name>
</gene>
<dbReference type="Gene3D" id="3.40.50.1110">
    <property type="entry name" value="SGNH hydrolase"/>
    <property type="match status" value="1"/>
</dbReference>
<dbReference type="Pfam" id="PF14606">
    <property type="entry name" value="Lipase_GDSL_3"/>
    <property type="match status" value="1"/>
</dbReference>
<comment type="caution">
    <text evidence="3">The sequence shown here is derived from an EMBL/GenBank/DDBJ whole genome shotgun (WGS) entry which is preliminary data.</text>
</comment>
<dbReference type="Gene3D" id="2.60.120.260">
    <property type="entry name" value="Galactose-binding domain-like"/>
    <property type="match status" value="1"/>
</dbReference>
<protein>
    <submittedName>
        <fullName evidence="3">SGNH/GDSL hydrolase family protein</fullName>
    </submittedName>
</protein>
<accession>A0ABS7Z6Z0</accession>
<evidence type="ECO:0000259" key="2">
    <source>
        <dbReference type="Pfam" id="PF14607"/>
    </source>
</evidence>
<dbReference type="SUPFAM" id="SSF52266">
    <property type="entry name" value="SGNH hydrolase"/>
    <property type="match status" value="1"/>
</dbReference>
<sequence length="351" mass="39376">MLSLSVAIAQSKKYFNPLGQEAIQGRLAILDEAKNFGRLPLESKNVVRDPVWSLGTNSAGLYIEFETSSDSIQVRYKVKGSLNMPHMPSTGVSGVDLYSFNKTTKSWDWAFGQYQFKDTVTYNFNNIGKNINHTYRLYLPLYNTVEWLEIGVNVNENFKFIRKDNKPIIVYGTSIAQGACASRPGVGWTNILGREFDNEVVNLAFSGNGRLEQPILDLINKEDAAVYILDCIPNLAITNSRSEGQLDSLITHAVQLLRSKHPTTPIVLAEHSSAYTRGFQNIHTMAEYGKSSKVVHATVKRLKKSGVKKLYFVSAMDYNLDINSTVDYAHPNDIGMLKIAEAYHKILKRIL</sequence>
<evidence type="ECO:0000313" key="4">
    <source>
        <dbReference type="Proteomes" id="UP001165302"/>
    </source>
</evidence>
<dbReference type="Proteomes" id="UP001165302">
    <property type="component" value="Unassembled WGS sequence"/>
</dbReference>
<dbReference type="EMBL" id="JADEYP010000024">
    <property type="protein sequence ID" value="MCA5005929.1"/>
    <property type="molecule type" value="Genomic_DNA"/>
</dbReference>
<dbReference type="InterPro" id="IPR036514">
    <property type="entry name" value="SGNH_hydro_sf"/>
</dbReference>
<dbReference type="GO" id="GO:0016787">
    <property type="term" value="F:hydrolase activity"/>
    <property type="evidence" value="ECO:0007669"/>
    <property type="project" value="UniProtKB-KW"/>
</dbReference>
<feature type="domain" description="SGNH hydrolase-type esterase N-terminal" evidence="2">
    <location>
        <begin position="13"/>
        <end position="157"/>
    </location>
</feature>
<proteinExistence type="predicted"/>
<evidence type="ECO:0000313" key="3">
    <source>
        <dbReference type="EMBL" id="MCA5005929.1"/>
    </source>
</evidence>
<keyword evidence="3" id="KW-0378">Hydrolase</keyword>
<feature type="domain" description="SGNH hydrolase-type esterase" evidence="1">
    <location>
        <begin position="165"/>
        <end position="348"/>
    </location>
</feature>
<evidence type="ECO:0000259" key="1">
    <source>
        <dbReference type="Pfam" id="PF14606"/>
    </source>
</evidence>